<feature type="compositionally biased region" description="Basic and acidic residues" evidence="1">
    <location>
        <begin position="50"/>
        <end position="60"/>
    </location>
</feature>
<feature type="compositionally biased region" description="Basic and acidic residues" evidence="1">
    <location>
        <begin position="454"/>
        <end position="467"/>
    </location>
</feature>
<feature type="compositionally biased region" description="Basic and acidic residues" evidence="1">
    <location>
        <begin position="537"/>
        <end position="571"/>
    </location>
</feature>
<feature type="region of interest" description="Disordered" evidence="1">
    <location>
        <begin position="451"/>
        <end position="491"/>
    </location>
</feature>
<feature type="region of interest" description="Disordered" evidence="1">
    <location>
        <begin position="49"/>
        <end position="81"/>
    </location>
</feature>
<dbReference type="VEuPathDB" id="CryptoDB:Cvel_20922"/>
<feature type="region of interest" description="Disordered" evidence="1">
    <location>
        <begin position="537"/>
        <end position="579"/>
    </location>
</feature>
<dbReference type="AlphaFoldDB" id="A0A0G4G9T2"/>
<reference evidence="2" key="1">
    <citation type="submission" date="2014-11" db="EMBL/GenBank/DDBJ databases">
        <authorList>
            <person name="Otto D Thomas"/>
            <person name="Naeem Raeece"/>
        </authorList>
    </citation>
    <scope>NUCLEOTIDE SEQUENCE</scope>
</reference>
<proteinExistence type="predicted"/>
<organism evidence="2">
    <name type="scientific">Chromera velia CCMP2878</name>
    <dbReference type="NCBI Taxonomy" id="1169474"/>
    <lineage>
        <taxon>Eukaryota</taxon>
        <taxon>Sar</taxon>
        <taxon>Alveolata</taxon>
        <taxon>Colpodellida</taxon>
        <taxon>Chromeraceae</taxon>
        <taxon>Chromera</taxon>
    </lineage>
</organism>
<gene>
    <name evidence="2" type="ORF">Cvel_20922</name>
</gene>
<feature type="non-terminal residue" evidence="2">
    <location>
        <position position="1"/>
    </location>
</feature>
<protein>
    <submittedName>
        <fullName evidence="2">Uncharacterized protein</fullName>
    </submittedName>
</protein>
<evidence type="ECO:0000313" key="2">
    <source>
        <dbReference type="EMBL" id="CEM25777.1"/>
    </source>
</evidence>
<accession>A0A0G4G9T2</accession>
<feature type="region of interest" description="Disordered" evidence="1">
    <location>
        <begin position="169"/>
        <end position="252"/>
    </location>
</feature>
<evidence type="ECO:0000256" key="1">
    <source>
        <dbReference type="SAM" id="MobiDB-lite"/>
    </source>
</evidence>
<name>A0A0G4G9T2_9ALVE</name>
<feature type="region of interest" description="Disordered" evidence="1">
    <location>
        <begin position="97"/>
        <end position="125"/>
    </location>
</feature>
<dbReference type="EMBL" id="CDMZ01001016">
    <property type="protein sequence ID" value="CEM25777.1"/>
    <property type="molecule type" value="Genomic_DNA"/>
</dbReference>
<sequence>TGFGIPTRLFRGSRGAFAYFPWSEQAPAPLASRVSPPEPMGETVTVVFSRNDRRPLEPLPHKVPSRSSYGAPAVSTEENTQATSVVTFSNAVHREKKTESCQTTTSPQGEDGRLVTTDKGTDTDDLLKLTLPPTVSVAMEAGIQTERPSTKDVEIQTDTDDDLNAFLQTSSGAVEEVSASRGISFSTDREDNEAVSDLLPLSREEDHDMPADDNSYSESGLPESGPSLSVAATEQPEVLPEGQTEEGSERHHHDTMEQAVCSFEADRPVHQTEGTSILSQEVRGHEVCEKDMTAAAEVVEGLNELPFLSDDTANRGLDDPMAALHLGQSSLTEQIGDTTPRSLVSSVFQEQTDERAESCTARSDSTSELAVLQADREKKIEFIPTRPHKSAKGPIGSWIEELGLPVIMDDATVTPSPVEHLQQTKEEMLREKDEDDRGVIETGPLKAVLKKAVKGGEKTEEGEERAAKGRSAGSGGKSDNSDANTESEVKPIFKSIPDRLAKRCMRCAEEGYHQASCPYSDDTIARWMVNAAEFREKKRTERENGKEKKESNKMKEKEKEKEKEKRKEKGGKAKLSIKRSTSISSIDSYKRHGKMWKFDCESLIHSDESTDEWEALKRLVKKR</sequence>